<gene>
    <name evidence="4" type="ORF">IAC94_01140</name>
</gene>
<protein>
    <submittedName>
        <fullName evidence="4">NADH:flavin oxidoreductase</fullName>
    </submittedName>
</protein>
<dbReference type="SUPFAM" id="SSF51395">
    <property type="entry name" value="FMN-linked oxidoreductases"/>
    <property type="match status" value="1"/>
</dbReference>
<dbReference type="GO" id="GO:0010181">
    <property type="term" value="F:FMN binding"/>
    <property type="evidence" value="ECO:0007669"/>
    <property type="project" value="InterPro"/>
</dbReference>
<sequence length="411" mass="46228">MESLLFTPAKIGPIEIKNRVIRASAYEGMCDGHVPTQQLKDYHTAVARGGVGMTSVAYASINKSGLSFHRQLWMRPEIIPGLRDLTDSIHTAGAKACIQLGHCGNMSHRMYCGQRPVGASSGFNLYSPTFVHGLREDEILQIVKDFGNAVRIAKDGGFDAVEIHAGHGYLISQFLSPYTNHRRDGYGGPLENRMKFMDLVMEEVMKAAGDDIAVLVKTNTRDGFKGGLEVEDCIKVARRLEQDGAQCLVLSGGFVSKAPMYVMRGAMPISVLTGYMPWRLWWLKLGVNLFGKMMIKDEPFKEAFFFDDSIQFRRELKLPLAFVGGVNSMATIDRVLNAGFEFVEMARPLVYDTDFVNKLRDGVCSESGCRHANYCVARIWNYDMQCHENCTLSPRMKREVERNIRKYYDKK</sequence>
<accession>A0A9D1DZZ8</accession>
<dbReference type="PANTHER" id="PTHR43656">
    <property type="entry name" value="BINDING OXIDOREDUCTASE, PUTATIVE (AFU_ORTHOLOGUE AFUA_2G08260)-RELATED"/>
    <property type="match status" value="1"/>
</dbReference>
<dbReference type="CDD" id="cd02803">
    <property type="entry name" value="OYE_like_FMN_family"/>
    <property type="match status" value="1"/>
</dbReference>
<organism evidence="4 5">
    <name type="scientific">Candidatus Coprenecus avistercoris</name>
    <dbReference type="NCBI Taxonomy" id="2840730"/>
    <lineage>
        <taxon>Bacteria</taxon>
        <taxon>Pseudomonadati</taxon>
        <taxon>Bacteroidota</taxon>
        <taxon>Bacteroidia</taxon>
        <taxon>Bacteroidales</taxon>
        <taxon>Rikenellaceae</taxon>
        <taxon>Rikenellaceae incertae sedis</taxon>
        <taxon>Candidatus Coprenecus</taxon>
    </lineage>
</organism>
<dbReference type="InterPro" id="IPR051799">
    <property type="entry name" value="NADH_flavin_oxidoreductase"/>
</dbReference>
<reference evidence="4" key="2">
    <citation type="journal article" date="2021" name="PeerJ">
        <title>Extensive microbial diversity within the chicken gut microbiome revealed by metagenomics and culture.</title>
        <authorList>
            <person name="Gilroy R."/>
            <person name="Ravi A."/>
            <person name="Getino M."/>
            <person name="Pursley I."/>
            <person name="Horton D.L."/>
            <person name="Alikhan N.F."/>
            <person name="Baker D."/>
            <person name="Gharbi K."/>
            <person name="Hall N."/>
            <person name="Watson M."/>
            <person name="Adriaenssens E.M."/>
            <person name="Foster-Nyarko E."/>
            <person name="Jarju S."/>
            <person name="Secka A."/>
            <person name="Antonio M."/>
            <person name="Oren A."/>
            <person name="Chaudhuri R.R."/>
            <person name="La Ragione R."/>
            <person name="Hildebrand F."/>
            <person name="Pallen M.J."/>
        </authorList>
    </citation>
    <scope>NUCLEOTIDE SEQUENCE</scope>
    <source>
        <strain evidence="4">ChiHjej13B12-12457</strain>
    </source>
</reference>
<dbReference type="AlphaFoldDB" id="A0A9D1DZZ8"/>
<evidence type="ECO:0000256" key="1">
    <source>
        <dbReference type="ARBA" id="ARBA00022630"/>
    </source>
</evidence>
<evidence type="ECO:0000313" key="5">
    <source>
        <dbReference type="Proteomes" id="UP000886744"/>
    </source>
</evidence>
<dbReference type="Proteomes" id="UP000886744">
    <property type="component" value="Unassembled WGS sequence"/>
</dbReference>
<comment type="caution">
    <text evidence="4">The sequence shown here is derived from an EMBL/GenBank/DDBJ whole genome shotgun (WGS) entry which is preliminary data.</text>
</comment>
<reference evidence="4" key="1">
    <citation type="submission" date="2020-10" db="EMBL/GenBank/DDBJ databases">
        <authorList>
            <person name="Gilroy R."/>
        </authorList>
    </citation>
    <scope>NUCLEOTIDE SEQUENCE</scope>
    <source>
        <strain evidence="4">ChiHjej13B12-12457</strain>
    </source>
</reference>
<dbReference type="PANTHER" id="PTHR43656:SF2">
    <property type="entry name" value="BINDING OXIDOREDUCTASE, PUTATIVE (AFU_ORTHOLOGUE AFUA_2G08260)-RELATED"/>
    <property type="match status" value="1"/>
</dbReference>
<keyword evidence="2" id="KW-0560">Oxidoreductase</keyword>
<evidence type="ECO:0000256" key="2">
    <source>
        <dbReference type="ARBA" id="ARBA00023002"/>
    </source>
</evidence>
<dbReference type="InterPro" id="IPR001155">
    <property type="entry name" value="OxRdtase_FMN_N"/>
</dbReference>
<dbReference type="Pfam" id="PF00724">
    <property type="entry name" value="Oxidored_FMN"/>
    <property type="match status" value="1"/>
</dbReference>
<name>A0A9D1DZZ8_9BACT</name>
<dbReference type="GO" id="GO:0016491">
    <property type="term" value="F:oxidoreductase activity"/>
    <property type="evidence" value="ECO:0007669"/>
    <property type="project" value="UniProtKB-KW"/>
</dbReference>
<evidence type="ECO:0000259" key="3">
    <source>
        <dbReference type="Pfam" id="PF00724"/>
    </source>
</evidence>
<dbReference type="EMBL" id="DVHI01000018">
    <property type="protein sequence ID" value="HIR62112.1"/>
    <property type="molecule type" value="Genomic_DNA"/>
</dbReference>
<proteinExistence type="predicted"/>
<evidence type="ECO:0000313" key="4">
    <source>
        <dbReference type="EMBL" id="HIR62112.1"/>
    </source>
</evidence>
<dbReference type="InterPro" id="IPR013785">
    <property type="entry name" value="Aldolase_TIM"/>
</dbReference>
<keyword evidence="1" id="KW-0285">Flavoprotein</keyword>
<dbReference type="Gene3D" id="3.20.20.70">
    <property type="entry name" value="Aldolase class I"/>
    <property type="match status" value="1"/>
</dbReference>
<feature type="domain" description="NADH:flavin oxidoreductase/NADH oxidase N-terminal" evidence="3">
    <location>
        <begin position="5"/>
        <end position="243"/>
    </location>
</feature>